<dbReference type="PANTHER" id="PTHR23428">
    <property type="entry name" value="HISTONE H2B"/>
    <property type="match status" value="1"/>
</dbReference>
<keyword evidence="4" id="KW-1185">Reference proteome</keyword>
<evidence type="ECO:0000256" key="2">
    <source>
        <dbReference type="SAM" id="MobiDB-lite"/>
    </source>
</evidence>
<dbReference type="Gene3D" id="1.10.20.10">
    <property type="entry name" value="Histone, subunit A"/>
    <property type="match status" value="1"/>
</dbReference>
<dbReference type="SUPFAM" id="SSF47113">
    <property type="entry name" value="Histone-fold"/>
    <property type="match status" value="1"/>
</dbReference>
<organism evidence="3 4">
    <name type="scientific">Cordylochernes scorpioides</name>
    <dbReference type="NCBI Taxonomy" id="51811"/>
    <lineage>
        <taxon>Eukaryota</taxon>
        <taxon>Metazoa</taxon>
        <taxon>Ecdysozoa</taxon>
        <taxon>Arthropoda</taxon>
        <taxon>Chelicerata</taxon>
        <taxon>Arachnida</taxon>
        <taxon>Pseudoscorpiones</taxon>
        <taxon>Cheliferoidea</taxon>
        <taxon>Chernetidae</taxon>
        <taxon>Cordylochernes</taxon>
    </lineage>
</organism>
<sequence length="68" mass="7515">MPPAASGKVIKKAGTETTDKKKRRKKKKQSFSIYKVIVHPDTGISSKVMSIMNSFVNDIVTVMKVTFG</sequence>
<gene>
    <name evidence="3" type="ORF">LAZ67_14001045</name>
</gene>
<evidence type="ECO:0008006" key="5">
    <source>
        <dbReference type="Google" id="ProtNLM"/>
    </source>
</evidence>
<proteinExistence type="inferred from homology"/>
<dbReference type="Proteomes" id="UP001235939">
    <property type="component" value="Chromosome 14"/>
</dbReference>
<comment type="similarity">
    <text evidence="1">Belongs to the histone H2B family.</text>
</comment>
<reference evidence="3 4" key="1">
    <citation type="submission" date="2022-01" db="EMBL/GenBank/DDBJ databases">
        <title>A chromosomal length assembly of Cordylochernes scorpioides.</title>
        <authorList>
            <person name="Zeh D."/>
            <person name="Zeh J."/>
        </authorList>
    </citation>
    <scope>NUCLEOTIDE SEQUENCE [LARGE SCALE GENOMIC DNA]</scope>
    <source>
        <strain evidence="3">IN4F17</strain>
        <tissue evidence="3">Whole Body</tissue>
    </source>
</reference>
<dbReference type="InterPro" id="IPR009072">
    <property type="entry name" value="Histone-fold"/>
</dbReference>
<protein>
    <recommendedName>
        <fullName evidence="5">Histone H2B</fullName>
    </recommendedName>
</protein>
<accession>A0ABY6L5U6</accession>
<feature type="region of interest" description="Disordered" evidence="2">
    <location>
        <begin position="1"/>
        <end position="27"/>
    </location>
</feature>
<name>A0ABY6L5U6_9ARAC</name>
<dbReference type="EMBL" id="CP092876">
    <property type="protein sequence ID" value="UYV76536.1"/>
    <property type="molecule type" value="Genomic_DNA"/>
</dbReference>
<dbReference type="InterPro" id="IPR000558">
    <property type="entry name" value="Histone_H2B"/>
</dbReference>
<evidence type="ECO:0000313" key="3">
    <source>
        <dbReference type="EMBL" id="UYV76536.1"/>
    </source>
</evidence>
<evidence type="ECO:0000313" key="4">
    <source>
        <dbReference type="Proteomes" id="UP001235939"/>
    </source>
</evidence>
<evidence type="ECO:0000256" key="1">
    <source>
        <dbReference type="ARBA" id="ARBA00006846"/>
    </source>
</evidence>